<dbReference type="PROSITE" id="PS00211">
    <property type="entry name" value="ABC_TRANSPORTER_1"/>
    <property type="match status" value="2"/>
</dbReference>
<dbReference type="InterPro" id="IPR050173">
    <property type="entry name" value="ABC_transporter_C-like"/>
</dbReference>
<protein>
    <recommendedName>
        <fullName evidence="16">P-loop containing nucleoside triphosphate hydrolase protein</fullName>
    </recommendedName>
</protein>
<dbReference type="SUPFAM" id="SSF90123">
    <property type="entry name" value="ABC transporter transmembrane region"/>
    <property type="match status" value="2"/>
</dbReference>
<dbReference type="GO" id="GO:0000329">
    <property type="term" value="C:fungal-type vacuole membrane"/>
    <property type="evidence" value="ECO:0007669"/>
    <property type="project" value="TreeGrafter"/>
</dbReference>
<feature type="transmembrane region" description="Helical" evidence="11">
    <location>
        <begin position="280"/>
        <end position="302"/>
    </location>
</feature>
<dbReference type="SMART" id="SM00382">
    <property type="entry name" value="AAA"/>
    <property type="match status" value="2"/>
</dbReference>
<keyword evidence="4" id="KW-0677">Repeat</keyword>
<dbReference type="CDD" id="cd03250">
    <property type="entry name" value="ABCC_MRP_domain1"/>
    <property type="match status" value="1"/>
</dbReference>
<keyword evidence="7 11" id="KW-1133">Transmembrane helix</keyword>
<dbReference type="GO" id="GO:0140359">
    <property type="term" value="F:ABC-type transporter activity"/>
    <property type="evidence" value="ECO:0007669"/>
    <property type="project" value="InterPro"/>
</dbReference>
<dbReference type="CDD" id="cd18604">
    <property type="entry name" value="ABC_6TM_VMR1_D2_like"/>
    <property type="match status" value="1"/>
</dbReference>
<keyword evidence="15" id="KW-1185">Reference proteome</keyword>
<feature type="transmembrane region" description="Helical" evidence="11">
    <location>
        <begin position="1160"/>
        <end position="1178"/>
    </location>
</feature>
<dbReference type="GO" id="GO:0016887">
    <property type="term" value="F:ATP hydrolysis activity"/>
    <property type="evidence" value="ECO:0007669"/>
    <property type="project" value="InterPro"/>
</dbReference>
<feature type="domain" description="ABC transmembrane type-1" evidence="13">
    <location>
        <begin position="281"/>
        <end position="606"/>
    </location>
</feature>
<evidence type="ECO:0008006" key="16">
    <source>
        <dbReference type="Google" id="ProtNLM"/>
    </source>
</evidence>
<keyword evidence="8 11" id="KW-0472">Membrane</keyword>
<feature type="transmembrane region" description="Helical" evidence="11">
    <location>
        <begin position="322"/>
        <end position="344"/>
    </location>
</feature>
<dbReference type="InParanoid" id="A0A163ML60"/>
<dbReference type="PANTHER" id="PTHR24223">
    <property type="entry name" value="ATP-BINDING CASSETTE SUB-FAMILY C"/>
    <property type="match status" value="1"/>
</dbReference>
<feature type="compositionally biased region" description="Basic and acidic residues" evidence="10">
    <location>
        <begin position="377"/>
        <end position="401"/>
    </location>
</feature>
<evidence type="ECO:0000259" key="13">
    <source>
        <dbReference type="PROSITE" id="PS50929"/>
    </source>
</evidence>
<feature type="region of interest" description="Disordered" evidence="10">
    <location>
        <begin position="376"/>
        <end position="415"/>
    </location>
</feature>
<organism evidence="14">
    <name type="scientific">Absidia glauca</name>
    <name type="common">Pin mould</name>
    <dbReference type="NCBI Taxonomy" id="4829"/>
    <lineage>
        <taxon>Eukaryota</taxon>
        <taxon>Fungi</taxon>
        <taxon>Fungi incertae sedis</taxon>
        <taxon>Mucoromycota</taxon>
        <taxon>Mucoromycotina</taxon>
        <taxon>Mucoromycetes</taxon>
        <taxon>Mucorales</taxon>
        <taxon>Cunninghamellaceae</taxon>
        <taxon>Absidia</taxon>
    </lineage>
</organism>
<feature type="transmembrane region" description="Helical" evidence="11">
    <location>
        <begin position="100"/>
        <end position="123"/>
    </location>
</feature>
<feature type="transmembrane region" description="Helical" evidence="11">
    <location>
        <begin position="1247"/>
        <end position="1266"/>
    </location>
</feature>
<comment type="subcellular location">
    <subcellularLocation>
        <location evidence="1">Membrane</location>
        <topology evidence="1">Multi-pass membrane protein</topology>
    </subcellularLocation>
</comment>
<dbReference type="Pfam" id="PF00005">
    <property type="entry name" value="ABC_tran"/>
    <property type="match status" value="2"/>
</dbReference>
<feature type="region of interest" description="Disordered" evidence="10">
    <location>
        <begin position="646"/>
        <end position="673"/>
    </location>
</feature>
<evidence type="ECO:0000256" key="6">
    <source>
        <dbReference type="ARBA" id="ARBA00022840"/>
    </source>
</evidence>
<gene>
    <name evidence="14" type="primary">ABSGL_11895.1 scaffold 12357</name>
</gene>
<accession>A0A163ML60</accession>
<feature type="transmembrane region" description="Helical" evidence="11">
    <location>
        <begin position="69"/>
        <end position="88"/>
    </location>
</feature>
<dbReference type="InterPro" id="IPR003439">
    <property type="entry name" value="ABC_transporter-like_ATP-bd"/>
</dbReference>
<evidence type="ECO:0000256" key="3">
    <source>
        <dbReference type="ARBA" id="ARBA00022692"/>
    </source>
</evidence>
<dbReference type="InterPro" id="IPR003593">
    <property type="entry name" value="AAA+_ATPase"/>
</dbReference>
<feature type="compositionally biased region" description="Polar residues" evidence="10">
    <location>
        <begin position="650"/>
        <end position="670"/>
    </location>
</feature>
<feature type="transmembrane region" description="Helical" evidence="11">
    <location>
        <begin position="6"/>
        <end position="27"/>
    </location>
</feature>
<feature type="region of interest" description="Disordered" evidence="10">
    <location>
        <begin position="912"/>
        <end position="938"/>
    </location>
</feature>
<dbReference type="CDD" id="cd03244">
    <property type="entry name" value="ABCC_MRP_domain2"/>
    <property type="match status" value="1"/>
</dbReference>
<feature type="transmembrane region" description="Helical" evidence="11">
    <location>
        <begin position="1058"/>
        <end position="1080"/>
    </location>
</feature>
<dbReference type="CDD" id="cd18596">
    <property type="entry name" value="ABC_6TM_VMR1_D1_like"/>
    <property type="match status" value="1"/>
</dbReference>
<feature type="domain" description="ABC transporter" evidence="12">
    <location>
        <begin position="660"/>
        <end position="911"/>
    </location>
</feature>
<dbReference type="InterPro" id="IPR036640">
    <property type="entry name" value="ABC1_TM_sf"/>
</dbReference>
<dbReference type="PROSITE" id="PS50929">
    <property type="entry name" value="ABC_TM1F"/>
    <property type="match status" value="2"/>
</dbReference>
<evidence type="ECO:0000256" key="9">
    <source>
        <dbReference type="ARBA" id="ARBA00023180"/>
    </source>
</evidence>
<dbReference type="OMA" id="ACCEEFQ"/>
<sequence length="1605" mass="179603">MSGIPIPLWLSSTLALTTCSSALVLSIQRGHYHKIRLPLEGGNDQVLVKYDHSRDPKVPFSDTQRLPRLTFGTFVVTLISIYSLYANVQGLDNNDNHQQAVYGTVGAILTLITWLYATCLVLLSRPYHFPSQWGFVLNGHLCTLYFVAWFGSLYDVWIAFTTDPGMAWINSVPLVIQFLLLTDMVYTAATTDRGAPFVDDNGKTVTAIDVASIWSYLTFAWVTPLIKFAYKKQKLTDDDLPTLPPIFRGRNLYYIFGEHRKESLLYRVYLANKGAIHAQIVLAFACSFIYYAPAFFMNQLLILIQDISSGEAGDESMTRGTLIIAGLGTSVILIGIVVAQLWYFAGSSVQVRVKAMLNIEIYRKSLRRLDTAVASGHKKDDGEDGTTKDGDDDDKKKKDDEKDGDDEDVSSSTGTQINLMTTDSNRVSEFSTWWFTVLEAPTELSIGIYFLYKLLGVSCFLGLLVMVVTLPANHYNAKLFAKSQDKLMEARDKRVGLMNEVLQGIRQIKFFAWEKNWEERVMAARKIELKHLRTGYLAELGFNFLWQGYVWLWVSPILVTVVSFWSFTKLEGKDLTAPIAFTSITVFNELRFALNVLPEVMIEAYQAIISIRRIDKYLNESEVTPPPKLDPNEPVKLSFQDATVGFKLPSKSTSPAQSTSESDDGTATPSDESDSFVLKDLNLEFPNNELSLVCGATGSGKSLLLLSLLGEAVLLEGQVSCPRFEVADTVTDDYQNSTEIAEEDWILNHAVAYVAQSAWLQNASIRDNILFGLPYVEKRYQDTLEACSLVKDLSILEDGDMTEIGEKGITLSGGQKARVSLARAVYSRAKNVLMDDCLSAVDAHTAKHLYDNALLGPLMKNRTRVLITHHVKLCVNGASYLVHIRSGRTDLVGSPSDLRLSGELNTILEEEKDQDIAEQEEEAIEEAEEAPTDAPGVDTAAAATKKAPRVLVEEETRATGMVKLRLYSMYLKMVGNPFYWILLASVLIGARGLDVTESWWVKKWARSYETQSPDVEQFASISPMASQRTYSYLSIPSATASSDNMHIMGSTDNSTLNFYLGIYVLITSVNIVVSTSRFAVMYFGVLRASKTLYQELLRRVLRAPLRFFDTTPIGRILNRFAKDVETIDSTIPNDLINFIIQWIIIFSSIITVSYVLPVFLFPMILVAAANIALGIMFVSTSRELRRMDSVSRSPMFSHFSETLVGIATIRAYGATRRFLQDMITRVDTNSRPYYYVFLVNRWVSVRFAFMGAAINVITSVIILLNLDRMDSALAGFCLSFILLYSDQMFWAIRRYTNLEMSFNAVERVVEFMEMDQEAPAITQLRPPSDWPKHGAIDVKDLEVRYAPELPAVLHDLSFSIKPQEKVGVVGTTGSGKSTLALSFFRFVEATKGGIVIDNIDISDLGTEDLRSRLTIIPQDPTLFSGTLRSNLDPFDQFSDDDIFVSLRRVHLVPADDETVDETETGGVNVNVFKDLNTSISEGGKNLSQGQRQLLCLARALLKRSRIVLMDEATASVDFETDKKIQKTISTEFADCTILCIAHRLLTVVEYDRILVLHHGKIVEFDTPYNLINDPDSAFHKMCRKSGEYDALMQSASKEGQLLDTQ</sequence>
<name>A0A163ML60_ABSGL</name>
<evidence type="ECO:0000256" key="8">
    <source>
        <dbReference type="ARBA" id="ARBA00023136"/>
    </source>
</evidence>
<feature type="domain" description="ABC transporter" evidence="12">
    <location>
        <begin position="1338"/>
        <end position="1583"/>
    </location>
</feature>
<feature type="transmembrane region" description="Helical" evidence="11">
    <location>
        <begin position="450"/>
        <end position="470"/>
    </location>
</feature>
<reference evidence="14" key="1">
    <citation type="submission" date="2016-04" db="EMBL/GenBank/DDBJ databases">
        <authorList>
            <person name="Evans L.H."/>
            <person name="Alamgir A."/>
            <person name="Owens N."/>
            <person name="Weber N.D."/>
            <person name="Virtaneva K."/>
            <person name="Barbian K."/>
            <person name="Babar A."/>
            <person name="Rosenke K."/>
        </authorList>
    </citation>
    <scope>NUCLEOTIDE SEQUENCE [LARGE SCALE GENOMIC DNA]</scope>
    <source>
        <strain evidence="14">CBS 101.48</strain>
    </source>
</reference>
<evidence type="ECO:0000256" key="10">
    <source>
        <dbReference type="SAM" id="MobiDB-lite"/>
    </source>
</evidence>
<dbReference type="PANTHER" id="PTHR24223:SF353">
    <property type="entry name" value="ABC TRANSPORTER ATP-BINDING PROTEIN_PERMEASE VMR1-RELATED"/>
    <property type="match status" value="1"/>
</dbReference>
<evidence type="ECO:0000256" key="7">
    <source>
        <dbReference type="ARBA" id="ARBA00022989"/>
    </source>
</evidence>
<feature type="domain" description="ABC transmembrane type-1" evidence="13">
    <location>
        <begin position="1047"/>
        <end position="1300"/>
    </location>
</feature>
<keyword evidence="5" id="KW-0547">Nucleotide-binding</keyword>
<keyword evidence="9" id="KW-0325">Glycoprotein</keyword>
<dbReference type="Proteomes" id="UP000078561">
    <property type="component" value="Unassembled WGS sequence"/>
</dbReference>
<dbReference type="OrthoDB" id="6500128at2759"/>
<dbReference type="Pfam" id="PF00664">
    <property type="entry name" value="ABC_membrane"/>
    <property type="match status" value="2"/>
</dbReference>
<dbReference type="FunFam" id="3.40.50.300:FF:000825">
    <property type="entry name" value="ABC bile acid transporter"/>
    <property type="match status" value="1"/>
</dbReference>
<keyword evidence="3 11" id="KW-0812">Transmembrane</keyword>
<dbReference type="FunFam" id="3.40.50.300:FF:000565">
    <property type="entry name" value="ABC bile acid transporter"/>
    <property type="match status" value="1"/>
</dbReference>
<keyword evidence="6" id="KW-0067">ATP-binding</keyword>
<feature type="transmembrane region" description="Helical" evidence="11">
    <location>
        <begin position="135"/>
        <end position="160"/>
    </location>
</feature>
<dbReference type="Gene3D" id="1.20.1560.10">
    <property type="entry name" value="ABC transporter type 1, transmembrane domain"/>
    <property type="match status" value="2"/>
</dbReference>
<evidence type="ECO:0000313" key="14">
    <source>
        <dbReference type="EMBL" id="SAM06019.1"/>
    </source>
</evidence>
<feature type="transmembrane region" description="Helical" evidence="11">
    <location>
        <begin position="970"/>
        <end position="990"/>
    </location>
</feature>
<dbReference type="PROSITE" id="PS50893">
    <property type="entry name" value="ABC_TRANSPORTER_2"/>
    <property type="match status" value="2"/>
</dbReference>
<dbReference type="STRING" id="4829.A0A163ML60"/>
<evidence type="ECO:0000256" key="2">
    <source>
        <dbReference type="ARBA" id="ARBA00022448"/>
    </source>
</evidence>
<evidence type="ECO:0000256" key="4">
    <source>
        <dbReference type="ARBA" id="ARBA00022737"/>
    </source>
</evidence>
<dbReference type="InterPro" id="IPR027417">
    <property type="entry name" value="P-loop_NTPase"/>
</dbReference>
<keyword evidence="2" id="KW-0813">Transport</keyword>
<evidence type="ECO:0000313" key="15">
    <source>
        <dbReference type="Proteomes" id="UP000078561"/>
    </source>
</evidence>
<feature type="compositionally biased region" description="Acidic residues" evidence="10">
    <location>
        <begin position="912"/>
        <end position="931"/>
    </location>
</feature>
<evidence type="ECO:0000256" key="1">
    <source>
        <dbReference type="ARBA" id="ARBA00004141"/>
    </source>
</evidence>
<dbReference type="SUPFAM" id="SSF52540">
    <property type="entry name" value="P-loop containing nucleoside triphosphate hydrolases"/>
    <property type="match status" value="2"/>
</dbReference>
<proteinExistence type="predicted"/>
<dbReference type="InterPro" id="IPR017871">
    <property type="entry name" value="ABC_transporter-like_CS"/>
</dbReference>
<dbReference type="EMBL" id="LT554489">
    <property type="protein sequence ID" value="SAM06019.1"/>
    <property type="molecule type" value="Genomic_DNA"/>
</dbReference>
<dbReference type="FunCoup" id="A0A163ML60">
    <property type="interactions" value="62"/>
</dbReference>
<feature type="transmembrane region" description="Helical" evidence="11">
    <location>
        <begin position="549"/>
        <end position="567"/>
    </location>
</feature>
<evidence type="ECO:0000256" key="11">
    <source>
        <dbReference type="SAM" id="Phobius"/>
    </source>
</evidence>
<evidence type="ECO:0000256" key="5">
    <source>
        <dbReference type="ARBA" id="ARBA00022741"/>
    </source>
</evidence>
<dbReference type="GO" id="GO:0005524">
    <property type="term" value="F:ATP binding"/>
    <property type="evidence" value="ECO:0007669"/>
    <property type="project" value="UniProtKB-KW"/>
</dbReference>
<feature type="transmembrane region" description="Helical" evidence="11">
    <location>
        <begin position="1135"/>
        <end position="1154"/>
    </location>
</feature>
<dbReference type="InterPro" id="IPR011527">
    <property type="entry name" value="ABC1_TM_dom"/>
</dbReference>
<evidence type="ECO:0000259" key="12">
    <source>
        <dbReference type="PROSITE" id="PS50893"/>
    </source>
</evidence>
<dbReference type="Gene3D" id="3.40.50.300">
    <property type="entry name" value="P-loop containing nucleotide triphosphate hydrolases"/>
    <property type="match status" value="2"/>
</dbReference>